<feature type="transmembrane region" description="Helical" evidence="1">
    <location>
        <begin position="182"/>
        <end position="202"/>
    </location>
</feature>
<organism evidence="3 4">
    <name type="scientific">Lactonifactor longoviformis DSM 17459</name>
    <dbReference type="NCBI Taxonomy" id="1122155"/>
    <lineage>
        <taxon>Bacteria</taxon>
        <taxon>Bacillati</taxon>
        <taxon>Bacillota</taxon>
        <taxon>Clostridia</taxon>
        <taxon>Eubacteriales</taxon>
        <taxon>Clostridiaceae</taxon>
        <taxon>Lactonifactor</taxon>
    </lineage>
</organism>
<accession>A0A1M4YT79</accession>
<feature type="transmembrane region" description="Helical" evidence="1">
    <location>
        <begin position="354"/>
        <end position="372"/>
    </location>
</feature>
<dbReference type="STRING" id="1122155.SAMN02745158_02500"/>
<evidence type="ECO:0000256" key="1">
    <source>
        <dbReference type="SAM" id="Phobius"/>
    </source>
</evidence>
<dbReference type="Pfam" id="PF20047">
    <property type="entry name" value="DUF6449"/>
    <property type="match status" value="1"/>
</dbReference>
<dbReference type="Proteomes" id="UP000184245">
    <property type="component" value="Unassembled WGS sequence"/>
</dbReference>
<dbReference type="EMBL" id="FQVI01000012">
    <property type="protein sequence ID" value="SHF08970.1"/>
    <property type="molecule type" value="Genomic_DNA"/>
</dbReference>
<evidence type="ECO:0000313" key="4">
    <source>
        <dbReference type="Proteomes" id="UP000184245"/>
    </source>
</evidence>
<dbReference type="OrthoDB" id="1643401at2"/>
<dbReference type="InterPro" id="IPR045611">
    <property type="entry name" value="DUF6449"/>
</dbReference>
<sequence length="705" mass="79977">MTSKISFAKLLREDMKRRSWLLALCTVVFFLLGPVICLMNLESQFRRVRLNMGQYTLKDVKEWFLGFVGFNNGLLMAAVCICAVLCAVTGYQYLHSRTKVDLFHSIPVKREKFFLVQYVSGILFFLIPYVLCMVLCLLIGAFQGVVTARHVLYCTGSIGLGTLYFLMIYHVAILAMMLTGKLLVGILGTAVLCGAGTAVSMLQTRLFQSFYDTYFTTVSETGTAIRSALSPIKGYFYAAGRLGTKGKFPGVFLLAALVITILLLVLDLWLYKRRASEAAESAMAFPRTEGIVKVCMIVPASLWAGLLMGSFNTYDSSVNIGWFIFGVLISLILLHTIVEFIYHMDFREILRRKWSLLAAAVLAFGCSAVFFFDLTGYDSYLPREDKIDGMSVFTSNFNGRFSYPYDSELSYNTGSEQRTLDQVNVKDFQMIYDLAEEGVKNKNLRKEVYAMEESRIAVSRAKIGETSSEEQYDNVFIKYHLKSGRDVYRRYFVNYESSEKCIEQLCSNKEYKESLFPINYVKEENVAKCTLTDRYQRETILKLTDEQKIRLIRTFREEQNNASYETMTQGPIAGVLSIEVNEDEYSTSMYQYSISPGFTQTIALLRELGNEMDEQWNPEYAESIQITNYYESGTNTPPTASFTEKGDIAEILGAINWGGEYGPVKESTDYSVEVDVTWNIDGARSNGVYYFTEGKIPECVIRAFE</sequence>
<feature type="transmembrane region" description="Helical" evidence="1">
    <location>
        <begin position="73"/>
        <end position="94"/>
    </location>
</feature>
<feature type="transmembrane region" description="Helical" evidence="1">
    <location>
        <begin position="320"/>
        <end position="342"/>
    </location>
</feature>
<feature type="transmembrane region" description="Helical" evidence="1">
    <location>
        <begin position="115"/>
        <end position="144"/>
    </location>
</feature>
<protein>
    <recommendedName>
        <fullName evidence="2">DUF6449 domain-containing protein</fullName>
    </recommendedName>
</protein>
<feature type="transmembrane region" description="Helical" evidence="1">
    <location>
        <begin position="20"/>
        <end position="41"/>
    </location>
</feature>
<keyword evidence="1" id="KW-0472">Membrane</keyword>
<dbReference type="AlphaFoldDB" id="A0A1M4YT79"/>
<gene>
    <name evidence="3" type="ORF">SAMN02745158_02500</name>
</gene>
<feature type="domain" description="DUF6449" evidence="2">
    <location>
        <begin position="479"/>
        <end position="606"/>
    </location>
</feature>
<proteinExistence type="predicted"/>
<evidence type="ECO:0000259" key="2">
    <source>
        <dbReference type="Pfam" id="PF20047"/>
    </source>
</evidence>
<keyword evidence="1" id="KW-1133">Transmembrane helix</keyword>
<dbReference type="RefSeq" id="WP_072852224.1">
    <property type="nucleotide sequence ID" value="NZ_FQVI01000012.1"/>
</dbReference>
<feature type="transmembrane region" description="Helical" evidence="1">
    <location>
        <begin position="291"/>
        <end position="314"/>
    </location>
</feature>
<feature type="transmembrane region" description="Helical" evidence="1">
    <location>
        <begin position="150"/>
        <end position="175"/>
    </location>
</feature>
<keyword evidence="4" id="KW-1185">Reference proteome</keyword>
<evidence type="ECO:0000313" key="3">
    <source>
        <dbReference type="EMBL" id="SHF08970.1"/>
    </source>
</evidence>
<name>A0A1M4YT79_9CLOT</name>
<feature type="transmembrane region" description="Helical" evidence="1">
    <location>
        <begin position="251"/>
        <end position="270"/>
    </location>
</feature>
<reference evidence="3 4" key="1">
    <citation type="submission" date="2016-11" db="EMBL/GenBank/DDBJ databases">
        <authorList>
            <person name="Jaros S."/>
            <person name="Januszkiewicz K."/>
            <person name="Wedrychowicz H."/>
        </authorList>
    </citation>
    <scope>NUCLEOTIDE SEQUENCE [LARGE SCALE GENOMIC DNA]</scope>
    <source>
        <strain evidence="3 4">DSM 17459</strain>
    </source>
</reference>
<keyword evidence="1" id="KW-0812">Transmembrane</keyword>